<accession>A0A4Q9QEK6</accession>
<keyword evidence="1" id="KW-0812">Transmembrane</keyword>
<dbReference type="Proteomes" id="UP000292082">
    <property type="component" value="Unassembled WGS sequence"/>
</dbReference>
<proteinExistence type="predicted"/>
<reference evidence="2 3" key="1">
    <citation type="submission" date="2019-01" db="EMBL/GenBank/DDBJ databases">
        <title>Draft genome sequences of three monokaryotic isolates of the white-rot basidiomycete fungus Dichomitus squalens.</title>
        <authorList>
            <consortium name="DOE Joint Genome Institute"/>
            <person name="Lopez S.C."/>
            <person name="Andreopoulos B."/>
            <person name="Pangilinan J."/>
            <person name="Lipzen A."/>
            <person name="Riley R."/>
            <person name="Ahrendt S."/>
            <person name="Ng V."/>
            <person name="Barry K."/>
            <person name="Daum C."/>
            <person name="Grigoriev I.V."/>
            <person name="Hilden K.S."/>
            <person name="Makela M.R."/>
            <person name="de Vries R.P."/>
        </authorList>
    </citation>
    <scope>NUCLEOTIDE SEQUENCE [LARGE SCALE GENOMIC DNA]</scope>
    <source>
        <strain evidence="2 3">CBS 464.89</strain>
    </source>
</reference>
<dbReference type="EMBL" id="ML145084">
    <property type="protein sequence ID" value="TBU66199.1"/>
    <property type="molecule type" value="Genomic_DNA"/>
</dbReference>
<organism evidence="2 3">
    <name type="scientific">Dichomitus squalens</name>
    <dbReference type="NCBI Taxonomy" id="114155"/>
    <lineage>
        <taxon>Eukaryota</taxon>
        <taxon>Fungi</taxon>
        <taxon>Dikarya</taxon>
        <taxon>Basidiomycota</taxon>
        <taxon>Agaricomycotina</taxon>
        <taxon>Agaricomycetes</taxon>
        <taxon>Polyporales</taxon>
        <taxon>Polyporaceae</taxon>
        <taxon>Dichomitus</taxon>
    </lineage>
</organism>
<keyword evidence="1" id="KW-1133">Transmembrane helix</keyword>
<evidence type="ECO:0000313" key="2">
    <source>
        <dbReference type="EMBL" id="TBU66199.1"/>
    </source>
</evidence>
<evidence type="ECO:0000313" key="3">
    <source>
        <dbReference type="Proteomes" id="UP000292082"/>
    </source>
</evidence>
<dbReference type="AlphaFoldDB" id="A0A4Q9QEK6"/>
<keyword evidence="3" id="KW-1185">Reference proteome</keyword>
<protein>
    <submittedName>
        <fullName evidence="2">Uncharacterized protein</fullName>
    </submittedName>
</protein>
<gene>
    <name evidence="2" type="ORF">BD310DRAFT_47235</name>
</gene>
<dbReference type="STRING" id="114155.A0A4Q9QEK6"/>
<feature type="transmembrane region" description="Helical" evidence="1">
    <location>
        <begin position="274"/>
        <end position="294"/>
    </location>
</feature>
<keyword evidence="1" id="KW-0472">Membrane</keyword>
<sequence length="413" mass="43996">MSIHSGFSTAALLGFVGGEQNLGALQVTHVNGRRSLPSAFNAPGSYLTGQGFGRLTASRVWDGPHPGVSVDPTALSSNSSSLNGPKFTAAFSGSALPTTGPIAKLLTEYSRRLAITVLEGRVTTPSAVTVVELPDAPECEVHPTARISAPVILPILVSSAATAACGVVGDWSTLGMLILGMASNGIASYALQAGDLTFTRPVTTPGAPAGDGYLESDNEIVVLKGSEAAVSSITRGQFTLRCKNEGALQAFSTCSVLLTLQCMVQLLVVPRGSFFGQLFFLFTMVVSWLYNAYVARQEKAAWEKLVLEDLLNAPTMKRYSLGTRTQAAVFLMQVLKPSNVEEQLSLLIPNNTPVWKTWRQTVARRLQDSKPIFDGAEVERSSSFNANEMKLLATLFNDAQAAVDAFTKLNGKF</sequence>
<name>A0A4Q9QEK6_9APHY</name>
<evidence type="ECO:0000256" key="1">
    <source>
        <dbReference type="SAM" id="Phobius"/>
    </source>
</evidence>